<accession>A0A370KGM2</accession>
<dbReference type="AlphaFoldDB" id="A0A370KGM2"/>
<evidence type="ECO:0000313" key="1">
    <source>
        <dbReference type="EMBL" id="RDJ02975.1"/>
    </source>
</evidence>
<organism evidence="1 2">
    <name type="scientific">Rhizobium grahamii</name>
    <dbReference type="NCBI Taxonomy" id="1120045"/>
    <lineage>
        <taxon>Bacteria</taxon>
        <taxon>Pseudomonadati</taxon>
        <taxon>Pseudomonadota</taxon>
        <taxon>Alphaproteobacteria</taxon>
        <taxon>Hyphomicrobiales</taxon>
        <taxon>Rhizobiaceae</taxon>
        <taxon>Rhizobium/Agrobacterium group</taxon>
        <taxon>Rhizobium</taxon>
    </lineage>
</organism>
<comment type="caution">
    <text evidence="1">The sequence shown here is derived from an EMBL/GenBank/DDBJ whole genome shotgun (WGS) entry which is preliminary data.</text>
</comment>
<proteinExistence type="predicted"/>
<gene>
    <name evidence="1" type="ORF">B5K06_31265</name>
</gene>
<reference evidence="1 2" key="1">
    <citation type="submission" date="2017-03" db="EMBL/GenBank/DDBJ databases">
        <title>Genome analysis of Rhizobial strains effectives or ineffectives for nitrogen fixation isolated from bean seeds.</title>
        <authorList>
            <person name="Peralta H."/>
            <person name="Aguilar-Vera A."/>
            <person name="Mora Y."/>
            <person name="Vargas-Lagunas C."/>
            <person name="Girard L."/>
            <person name="Mora J."/>
        </authorList>
    </citation>
    <scope>NUCLEOTIDE SEQUENCE [LARGE SCALE GENOMIC DNA]</scope>
    <source>
        <strain evidence="1 2">CCGM3</strain>
    </source>
</reference>
<evidence type="ECO:0000313" key="2">
    <source>
        <dbReference type="Proteomes" id="UP000254939"/>
    </source>
</evidence>
<dbReference type="Proteomes" id="UP000254939">
    <property type="component" value="Unassembled WGS sequence"/>
</dbReference>
<dbReference type="EMBL" id="NAAC01000045">
    <property type="protein sequence ID" value="RDJ02975.1"/>
    <property type="molecule type" value="Genomic_DNA"/>
</dbReference>
<name>A0A370KGM2_9HYPH</name>
<protein>
    <submittedName>
        <fullName evidence="1">Uncharacterized protein</fullName>
    </submittedName>
</protein>
<dbReference type="OrthoDB" id="8389895at2"/>
<sequence>MLVTRMLEADLAVLSLSVQLWYRHFKAEPDEKTSEVICSAAIDLFNQGHRTQEELTRILIARFPGVFGSIANAPTSIAVH</sequence>